<keyword evidence="2" id="KW-0032">Aminotransferase</keyword>
<keyword evidence="3" id="KW-0808">Transferase</keyword>
<evidence type="ECO:0000259" key="5">
    <source>
        <dbReference type="Pfam" id="PF00155"/>
    </source>
</evidence>
<dbReference type="GO" id="GO:0009042">
    <property type="term" value="F:valine-pyruvate transaminase activity"/>
    <property type="evidence" value="ECO:0007669"/>
    <property type="project" value="TreeGrafter"/>
</dbReference>
<evidence type="ECO:0000256" key="1">
    <source>
        <dbReference type="ARBA" id="ARBA00001933"/>
    </source>
</evidence>
<name>A0A381TI13_9ZZZZ</name>
<dbReference type="GO" id="GO:1901605">
    <property type="term" value="P:alpha-amino acid metabolic process"/>
    <property type="evidence" value="ECO:0007669"/>
    <property type="project" value="TreeGrafter"/>
</dbReference>
<comment type="cofactor">
    <cofactor evidence="1">
        <name>pyridoxal 5'-phosphate</name>
        <dbReference type="ChEBI" id="CHEBI:597326"/>
    </cofactor>
</comment>
<feature type="domain" description="Aminotransferase class I/classII large" evidence="5">
    <location>
        <begin position="91"/>
        <end position="415"/>
    </location>
</feature>
<accession>A0A381TI13</accession>
<dbReference type="InterPro" id="IPR015424">
    <property type="entry name" value="PyrdxlP-dep_Trfase"/>
</dbReference>
<dbReference type="GO" id="GO:0030170">
    <property type="term" value="F:pyridoxal phosphate binding"/>
    <property type="evidence" value="ECO:0007669"/>
    <property type="project" value="InterPro"/>
</dbReference>
<evidence type="ECO:0000256" key="3">
    <source>
        <dbReference type="ARBA" id="ARBA00022679"/>
    </source>
</evidence>
<evidence type="ECO:0000313" key="6">
    <source>
        <dbReference type="EMBL" id="SVA15188.1"/>
    </source>
</evidence>
<dbReference type="InterPro" id="IPR004839">
    <property type="entry name" value="Aminotransferase_I/II_large"/>
</dbReference>
<protein>
    <recommendedName>
        <fullName evidence="5">Aminotransferase class I/classII large domain-containing protein</fullName>
    </recommendedName>
</protein>
<dbReference type="EMBL" id="UINC01004553">
    <property type="protein sequence ID" value="SVA15188.1"/>
    <property type="molecule type" value="Genomic_DNA"/>
</dbReference>
<dbReference type="Gene3D" id="3.90.1150.10">
    <property type="entry name" value="Aspartate Aminotransferase, domain 1"/>
    <property type="match status" value="1"/>
</dbReference>
<dbReference type="InterPro" id="IPR015421">
    <property type="entry name" value="PyrdxlP-dep_Trfase_major"/>
</dbReference>
<dbReference type="Gene3D" id="3.40.640.10">
    <property type="entry name" value="Type I PLP-dependent aspartate aminotransferase-like (Major domain)"/>
    <property type="match status" value="1"/>
</dbReference>
<evidence type="ECO:0000256" key="4">
    <source>
        <dbReference type="ARBA" id="ARBA00022898"/>
    </source>
</evidence>
<dbReference type="AlphaFoldDB" id="A0A381TI13"/>
<organism evidence="6">
    <name type="scientific">marine metagenome</name>
    <dbReference type="NCBI Taxonomy" id="408172"/>
    <lineage>
        <taxon>unclassified sequences</taxon>
        <taxon>metagenomes</taxon>
        <taxon>ecological metagenomes</taxon>
    </lineage>
</organism>
<feature type="non-terminal residue" evidence="6">
    <location>
        <position position="1"/>
    </location>
</feature>
<dbReference type="Pfam" id="PF00155">
    <property type="entry name" value="Aminotran_1_2"/>
    <property type="match status" value="1"/>
</dbReference>
<dbReference type="PANTHER" id="PTHR42790">
    <property type="entry name" value="AMINOTRANSFERASE"/>
    <property type="match status" value="1"/>
</dbReference>
<proteinExistence type="predicted"/>
<reference evidence="6" key="1">
    <citation type="submission" date="2018-05" db="EMBL/GenBank/DDBJ databases">
        <authorList>
            <person name="Lanie J.A."/>
            <person name="Ng W.-L."/>
            <person name="Kazmierczak K.M."/>
            <person name="Andrzejewski T.M."/>
            <person name="Davidsen T.M."/>
            <person name="Wayne K.J."/>
            <person name="Tettelin H."/>
            <person name="Glass J.I."/>
            <person name="Rusch D."/>
            <person name="Podicherti R."/>
            <person name="Tsui H.-C.T."/>
            <person name="Winkler M.E."/>
        </authorList>
    </citation>
    <scope>NUCLEOTIDE SEQUENCE</scope>
</reference>
<sequence length="467" mass="51859">VTNVKNLKAEDIRLQPVSVTRKMAASLPGLRAEAQKRGLRIHHLGAGYPHPEVTDPTSFIEATDRWFAHLGEANGVNEPGLIPEFLREMYAYTDTLGPASPRESFATVYGADWNLTINPDRLIPTVGATGGIALLCSTFERPGRRLAYITDAPTYAGFLARSTLNQMATIYSVDMDTHGPDPDQFRAQINQARSDGYFVPFYYTVPDGHNPAGFSFGVERRQALLKIAQDEGVLIIEDAPYLYISYAEASERPMPFITLDPTQTVHLFTGSKIGLPGPRVGFAYTEAVIEIADGGNVDLTDLLLTEASADVLFQNPHALRSFEALLREDDGSVRASLWPVAEQKLAVYRENRKILLDGLEEELGDFRDQFHWTKPEAGFFSVFTFAESDIVADDAFIQKLVERYGVVVVPMYDFYPDDARTRNREAGYNQLRLSFCFSEGTGSARRHELAEAVRAFARAVKAESGIK</sequence>
<dbReference type="SUPFAM" id="SSF53383">
    <property type="entry name" value="PLP-dependent transferases"/>
    <property type="match status" value="1"/>
</dbReference>
<dbReference type="GO" id="GO:0005829">
    <property type="term" value="C:cytosol"/>
    <property type="evidence" value="ECO:0007669"/>
    <property type="project" value="TreeGrafter"/>
</dbReference>
<gene>
    <name evidence="6" type="ORF">METZ01_LOCUS68042</name>
</gene>
<dbReference type="CDD" id="cd00609">
    <property type="entry name" value="AAT_like"/>
    <property type="match status" value="1"/>
</dbReference>
<keyword evidence="4" id="KW-0663">Pyridoxal phosphate</keyword>
<dbReference type="InterPro" id="IPR050859">
    <property type="entry name" value="Class-I_PLP-dep_aminotransf"/>
</dbReference>
<dbReference type="InterPro" id="IPR015422">
    <property type="entry name" value="PyrdxlP-dep_Trfase_small"/>
</dbReference>
<evidence type="ECO:0000256" key="2">
    <source>
        <dbReference type="ARBA" id="ARBA00022576"/>
    </source>
</evidence>
<dbReference type="PANTHER" id="PTHR42790:SF4">
    <property type="entry name" value="VALINE--PYRUVATE AMINOTRANSFERASE"/>
    <property type="match status" value="1"/>
</dbReference>